<dbReference type="Proteomes" id="UP000823635">
    <property type="component" value="Unassembled WGS sequence"/>
</dbReference>
<organism evidence="2 3">
    <name type="scientific">Candidatus Egerieousia excrementavium</name>
    <dbReference type="NCBI Taxonomy" id="2840778"/>
    <lineage>
        <taxon>Bacteria</taxon>
        <taxon>Pseudomonadati</taxon>
        <taxon>Bacteroidota</taxon>
        <taxon>Bacteroidia</taxon>
        <taxon>Bacteroidales</taxon>
        <taxon>Candidatus Egerieousia</taxon>
    </lineage>
</organism>
<dbReference type="PANTHER" id="PTHR42834:SF1">
    <property type="entry name" value="ENDONUCLEASE_EXONUCLEASE_PHOSPHATASE FAMILY PROTEIN (AFU_ORTHOLOGUE AFUA_3G09210)"/>
    <property type="match status" value="1"/>
</dbReference>
<evidence type="ECO:0000313" key="3">
    <source>
        <dbReference type="Proteomes" id="UP000823635"/>
    </source>
</evidence>
<evidence type="ECO:0000259" key="1">
    <source>
        <dbReference type="Pfam" id="PF19580"/>
    </source>
</evidence>
<dbReference type="GO" id="GO:0004519">
    <property type="term" value="F:endonuclease activity"/>
    <property type="evidence" value="ECO:0007669"/>
    <property type="project" value="UniProtKB-KW"/>
</dbReference>
<accession>A0A9D9GYP7</accession>
<reference evidence="2" key="2">
    <citation type="journal article" date="2021" name="PeerJ">
        <title>Extensive microbial diversity within the chicken gut microbiome revealed by metagenomics and culture.</title>
        <authorList>
            <person name="Gilroy R."/>
            <person name="Ravi A."/>
            <person name="Getino M."/>
            <person name="Pursley I."/>
            <person name="Horton D.L."/>
            <person name="Alikhan N.F."/>
            <person name="Baker D."/>
            <person name="Gharbi K."/>
            <person name="Hall N."/>
            <person name="Watson M."/>
            <person name="Adriaenssens E.M."/>
            <person name="Foster-Nyarko E."/>
            <person name="Jarju S."/>
            <person name="Secka A."/>
            <person name="Antonio M."/>
            <person name="Oren A."/>
            <person name="Chaudhuri R.R."/>
            <person name="La Ragione R."/>
            <person name="Hildebrand F."/>
            <person name="Pallen M.J."/>
        </authorList>
    </citation>
    <scope>NUCLEOTIDE SEQUENCE</scope>
    <source>
        <strain evidence="2">15467</strain>
    </source>
</reference>
<dbReference type="PANTHER" id="PTHR42834">
    <property type="entry name" value="ENDONUCLEASE/EXONUCLEASE/PHOSPHATASE FAMILY PROTEIN (AFU_ORTHOLOGUE AFUA_3G09210)"/>
    <property type="match status" value="1"/>
</dbReference>
<evidence type="ECO:0000313" key="2">
    <source>
        <dbReference type="EMBL" id="MBO8428828.1"/>
    </source>
</evidence>
<dbReference type="AlphaFoldDB" id="A0A9D9GYP7"/>
<keyword evidence="2" id="KW-0378">Hydrolase</keyword>
<keyword evidence="2" id="KW-0540">Nuclease</keyword>
<dbReference type="EMBL" id="JADINB010000063">
    <property type="protein sequence ID" value="MBO8428828.1"/>
    <property type="molecule type" value="Genomic_DNA"/>
</dbReference>
<dbReference type="InterPro" id="IPR005135">
    <property type="entry name" value="Endo/exonuclease/phosphatase"/>
</dbReference>
<name>A0A9D9GYP7_9BACT</name>
<gene>
    <name evidence="2" type="ORF">IAC68_02700</name>
</gene>
<reference evidence="2" key="1">
    <citation type="submission" date="2020-10" db="EMBL/GenBank/DDBJ databases">
        <authorList>
            <person name="Gilroy R."/>
        </authorList>
    </citation>
    <scope>NUCLEOTIDE SEQUENCE</scope>
    <source>
        <strain evidence="2">15467</strain>
    </source>
</reference>
<feature type="domain" description="Endonuclease/exonuclease/phosphatase" evidence="1">
    <location>
        <begin position="17"/>
        <end position="256"/>
    </location>
</feature>
<dbReference type="InterPro" id="IPR036691">
    <property type="entry name" value="Endo/exonu/phosph_ase_sf"/>
</dbReference>
<comment type="caution">
    <text evidence="2">The sequence shown here is derived from an EMBL/GenBank/DDBJ whole genome shotgun (WGS) entry which is preliminary data.</text>
</comment>
<proteinExistence type="predicted"/>
<dbReference type="Pfam" id="PF19580">
    <property type="entry name" value="Exo_endo_phos_3"/>
    <property type="match status" value="1"/>
</dbReference>
<protein>
    <submittedName>
        <fullName evidence="2">Endonuclease</fullName>
    </submittedName>
</protein>
<dbReference type="SUPFAM" id="SSF56219">
    <property type="entry name" value="DNase I-like"/>
    <property type="match status" value="1"/>
</dbReference>
<keyword evidence="2" id="KW-0255">Endonuclease</keyword>
<sequence>MKSWILKSVAANVLWIIMFWNVENFFSPASDGTGDSEYTPTGYRHWNWSKFNRKRDDIAKIILLVKERHGQCPMLVGLCEVENRRVVNELVYNTMLSRLEYGAVHRDSPDSRGIDVALLYRRDRFKVMKAEFLAVPAPGGGVLDTREILYVKGVADGIDTIHCLVNHWPSRLGGKKRSSLKRKAAMGRLKAKCDSILAADSLANVVVMGDFNATADSPLLAELDMLVNTGSEVKNPGKGVRGTYKYKGEWESIDHI</sequence>
<dbReference type="Gene3D" id="3.60.10.10">
    <property type="entry name" value="Endonuclease/exonuclease/phosphatase"/>
    <property type="match status" value="1"/>
</dbReference>
<feature type="non-terminal residue" evidence="2">
    <location>
        <position position="256"/>
    </location>
</feature>